<comment type="caution">
    <text evidence="2">The sequence shown here is derived from an EMBL/GenBank/DDBJ whole genome shotgun (WGS) entry which is preliminary data.</text>
</comment>
<name>A0ABT8SY16_9HYPH</name>
<reference evidence="2" key="1">
    <citation type="journal article" date="2015" name="Int. J. Syst. Evol. Microbiol.">
        <title>Rhizobium oryzicola sp. nov., potential plant-growth-promoting endophytic bacteria isolated from rice roots.</title>
        <authorList>
            <person name="Zhang X.X."/>
            <person name="Gao J.S."/>
            <person name="Cao Y.H."/>
            <person name="Sheirdil R.A."/>
            <person name="Wang X.C."/>
            <person name="Zhang L."/>
        </authorList>
    </citation>
    <scope>NUCLEOTIDE SEQUENCE</scope>
    <source>
        <strain evidence="2">05753</strain>
    </source>
</reference>
<dbReference type="NCBIfam" id="NF038256">
    <property type="entry name" value="exopoly_VpsF"/>
    <property type="match status" value="1"/>
</dbReference>
<feature type="transmembrane region" description="Helical" evidence="1">
    <location>
        <begin position="84"/>
        <end position="104"/>
    </location>
</feature>
<keyword evidence="1" id="KW-1133">Transmembrane helix</keyword>
<feature type="transmembrane region" description="Helical" evidence="1">
    <location>
        <begin position="12"/>
        <end position="33"/>
    </location>
</feature>
<evidence type="ECO:0000256" key="1">
    <source>
        <dbReference type="SAM" id="Phobius"/>
    </source>
</evidence>
<evidence type="ECO:0000313" key="3">
    <source>
        <dbReference type="Proteomes" id="UP001169006"/>
    </source>
</evidence>
<feature type="transmembrane region" description="Helical" evidence="1">
    <location>
        <begin position="110"/>
        <end position="130"/>
    </location>
</feature>
<keyword evidence="1" id="KW-0472">Membrane</keyword>
<proteinExistence type="predicted"/>
<reference evidence="2" key="2">
    <citation type="submission" date="2023-07" db="EMBL/GenBank/DDBJ databases">
        <authorList>
            <person name="Sun H."/>
        </authorList>
    </citation>
    <scope>NUCLEOTIDE SEQUENCE</scope>
    <source>
        <strain evidence="2">05753</strain>
    </source>
</reference>
<protein>
    <submittedName>
        <fullName evidence="2">VpsF family polysaccharide biosynthesis protein</fullName>
    </submittedName>
</protein>
<dbReference type="EMBL" id="JAUKWQ010000003">
    <property type="protein sequence ID" value="MDO1582788.1"/>
    <property type="molecule type" value="Genomic_DNA"/>
</dbReference>
<feature type="transmembrane region" description="Helical" evidence="1">
    <location>
        <begin position="256"/>
        <end position="280"/>
    </location>
</feature>
<feature type="transmembrane region" description="Helical" evidence="1">
    <location>
        <begin position="180"/>
        <end position="197"/>
    </location>
</feature>
<gene>
    <name evidence="2" type="ORF">Q2T52_11915</name>
</gene>
<keyword evidence="1" id="KW-0812">Transmembrane</keyword>
<feature type="transmembrane region" description="Helical" evidence="1">
    <location>
        <begin position="53"/>
        <end position="72"/>
    </location>
</feature>
<accession>A0ABT8SY16</accession>
<organism evidence="2 3">
    <name type="scientific">Rhizobium oryzicola</name>
    <dbReference type="NCBI Taxonomy" id="1232668"/>
    <lineage>
        <taxon>Bacteria</taxon>
        <taxon>Pseudomonadati</taxon>
        <taxon>Pseudomonadota</taxon>
        <taxon>Alphaproteobacteria</taxon>
        <taxon>Hyphomicrobiales</taxon>
        <taxon>Rhizobiaceae</taxon>
        <taxon>Rhizobium/Agrobacterium group</taxon>
        <taxon>Rhizobium</taxon>
    </lineage>
</organism>
<dbReference type="InterPro" id="IPR048041">
    <property type="entry name" value="VpsF-like"/>
</dbReference>
<feature type="transmembrane region" description="Helical" evidence="1">
    <location>
        <begin position="361"/>
        <end position="381"/>
    </location>
</feature>
<feature type="transmembrane region" description="Helical" evidence="1">
    <location>
        <begin position="334"/>
        <end position="355"/>
    </location>
</feature>
<keyword evidence="3" id="KW-1185">Reference proteome</keyword>
<feature type="transmembrane region" description="Helical" evidence="1">
    <location>
        <begin position="142"/>
        <end position="160"/>
    </location>
</feature>
<sequence length="433" mass="47254">MTKDRILSANRKTATELALFLATIVALLLRLFVPNLLLDLFVSYTSDGGLFLVKFHLAAYAIVLALFVALFTRPFVLEGTDISLFGNILFCSGLIVLLTAFIVATNGFGATGFLIDTYLVAMLAGLLLLTQRRQARHKVGEIILIVMILSAFLGIAELLLQKRLMPFVEGEPVFRPTGLTGHPLSLGAQTVLAMGFVPLTRWRLWLKIVMSIMLFIGLAASGARLATLAGAFQIILLLAYSPWTGLSKVQQIKAKIFALLFVMVLGLMVIAGLFAAGFLSRFGTNLFDDNFMARVRIYQVFSLVSWQDIFTGMDAPTLLALVRTRLDLPYIESAPVFIILTLGLPAAVGFTYIVVKYFNALLAGVPVQAKIAGIMYIVVNLSNNGLATKSPDIIFLTVLIIAFRRVAPAVQMRSGLTGPHHVLSTTSSRPQRL</sequence>
<evidence type="ECO:0000313" key="2">
    <source>
        <dbReference type="EMBL" id="MDO1582788.1"/>
    </source>
</evidence>
<dbReference type="RefSeq" id="WP_302076958.1">
    <property type="nucleotide sequence ID" value="NZ_JAUKWQ010000003.1"/>
</dbReference>
<dbReference type="Proteomes" id="UP001169006">
    <property type="component" value="Unassembled WGS sequence"/>
</dbReference>